<feature type="transmembrane region" description="Helical" evidence="9">
    <location>
        <begin position="12"/>
        <end position="30"/>
    </location>
</feature>
<comment type="similarity">
    <text evidence="3 9">Belongs to the cytochrome c oxidase bacterial subunit 4 family.</text>
</comment>
<dbReference type="GO" id="GO:0005886">
    <property type="term" value="C:plasma membrane"/>
    <property type="evidence" value="ECO:0007669"/>
    <property type="project" value="UniProtKB-SubCell"/>
</dbReference>
<dbReference type="GO" id="GO:0015990">
    <property type="term" value="P:electron transport coupled proton transport"/>
    <property type="evidence" value="ECO:0007669"/>
    <property type="project" value="TreeGrafter"/>
</dbReference>
<protein>
    <recommendedName>
        <fullName evidence="9">Quinol oxidase subunit 4</fullName>
        <ecNumber evidence="9">1.10.3.-</ecNumber>
    </recommendedName>
</protein>
<dbReference type="HOGENOM" id="CLU_140945_2_1_9"/>
<organism evidence="10 11">
    <name type="scientific">Paenibacillus borealis</name>
    <dbReference type="NCBI Taxonomy" id="160799"/>
    <lineage>
        <taxon>Bacteria</taxon>
        <taxon>Bacillati</taxon>
        <taxon>Bacillota</taxon>
        <taxon>Bacilli</taxon>
        <taxon>Bacillales</taxon>
        <taxon>Paenibacillaceae</taxon>
        <taxon>Paenibacillus</taxon>
    </lineage>
</organism>
<dbReference type="Pfam" id="PF03626">
    <property type="entry name" value="COX4_pro"/>
    <property type="match status" value="1"/>
</dbReference>
<dbReference type="KEGG" id="pbd:PBOR_05285"/>
<keyword evidence="5 9" id="KW-0812">Transmembrane</keyword>
<dbReference type="RefSeq" id="WP_039302907.1">
    <property type="nucleotide sequence ID" value="NZ_CP009285.1"/>
</dbReference>
<accession>A0A089L8M0</accession>
<dbReference type="EMBL" id="CP009285">
    <property type="protein sequence ID" value="AIQ56410.1"/>
    <property type="molecule type" value="Genomic_DNA"/>
</dbReference>
<feature type="transmembrane region" description="Helical" evidence="9">
    <location>
        <begin position="69"/>
        <end position="96"/>
    </location>
</feature>
<dbReference type="GO" id="GO:0015078">
    <property type="term" value="F:proton transmembrane transporter activity"/>
    <property type="evidence" value="ECO:0007669"/>
    <property type="project" value="TreeGrafter"/>
</dbReference>
<evidence type="ECO:0000256" key="1">
    <source>
        <dbReference type="ARBA" id="ARBA00000725"/>
    </source>
</evidence>
<evidence type="ECO:0000256" key="3">
    <source>
        <dbReference type="ARBA" id="ARBA00008079"/>
    </source>
</evidence>
<gene>
    <name evidence="10" type="ORF">PBOR_05285</name>
</gene>
<evidence type="ECO:0000256" key="2">
    <source>
        <dbReference type="ARBA" id="ARBA00004651"/>
    </source>
</evidence>
<dbReference type="GO" id="GO:0016682">
    <property type="term" value="F:oxidoreductase activity, acting on diphenols and related substances as donors, oxygen as acceptor"/>
    <property type="evidence" value="ECO:0007669"/>
    <property type="project" value="UniProtKB-UniRule"/>
</dbReference>
<dbReference type="InterPro" id="IPR005171">
    <property type="entry name" value="Cyt_c_oxidase_su4_prok"/>
</dbReference>
<comment type="function">
    <text evidence="9">Catalyzes quinol oxidation with the concomitant reduction of oxygen to water.</text>
</comment>
<evidence type="ECO:0000256" key="9">
    <source>
        <dbReference type="RuleBase" id="RU367153"/>
    </source>
</evidence>
<evidence type="ECO:0000256" key="8">
    <source>
        <dbReference type="ARBA" id="ARBA00023136"/>
    </source>
</evidence>
<evidence type="ECO:0000256" key="6">
    <source>
        <dbReference type="ARBA" id="ARBA00022989"/>
    </source>
</evidence>
<evidence type="ECO:0000313" key="10">
    <source>
        <dbReference type="EMBL" id="AIQ56410.1"/>
    </source>
</evidence>
<dbReference type="GO" id="GO:0009319">
    <property type="term" value="C:cytochrome o ubiquinol oxidase complex"/>
    <property type="evidence" value="ECO:0007669"/>
    <property type="project" value="TreeGrafter"/>
</dbReference>
<dbReference type="OrthoDB" id="2361460at2"/>
<keyword evidence="7 9" id="KW-0560">Oxidoreductase</keyword>
<dbReference type="PANTHER" id="PTHR36835:SF1">
    <property type="entry name" value="CYTOCHROME BO(3) UBIQUINOL OXIDASE SUBUNIT 4"/>
    <property type="match status" value="1"/>
</dbReference>
<proteinExistence type="inferred from homology"/>
<dbReference type="GO" id="GO:0019646">
    <property type="term" value="P:aerobic electron transport chain"/>
    <property type="evidence" value="ECO:0007669"/>
    <property type="project" value="TreeGrafter"/>
</dbReference>
<keyword evidence="6 9" id="KW-1133">Transmembrane helix</keyword>
<evidence type="ECO:0000256" key="7">
    <source>
        <dbReference type="ARBA" id="ARBA00023002"/>
    </source>
</evidence>
<name>A0A089L8M0_PAEBO</name>
<dbReference type="GO" id="GO:0009486">
    <property type="term" value="F:cytochrome bo3 ubiquinol oxidase activity"/>
    <property type="evidence" value="ECO:0007669"/>
    <property type="project" value="TreeGrafter"/>
</dbReference>
<sequence>MMKQLFPIRHVMGYLASLVLSAAALIVIYGDLSSGANMAVLLITALIQASLQLFVFMHIGESADSKKELYINIAYALFVGLVTIFGTLFIFVWGWYS</sequence>
<comment type="subcellular location">
    <subcellularLocation>
        <location evidence="2 9">Cell membrane</location>
        <topology evidence="2 9">Multi-pass membrane protein</topology>
    </subcellularLocation>
</comment>
<evidence type="ECO:0000256" key="4">
    <source>
        <dbReference type="ARBA" id="ARBA00022475"/>
    </source>
</evidence>
<dbReference type="EC" id="1.10.3.-" evidence="9"/>
<keyword evidence="4 9" id="KW-1003">Cell membrane</keyword>
<feature type="transmembrane region" description="Helical" evidence="9">
    <location>
        <begin position="36"/>
        <end position="57"/>
    </location>
</feature>
<dbReference type="InterPro" id="IPR050968">
    <property type="entry name" value="Cytochrome_c_oxidase_bac_sub4"/>
</dbReference>
<evidence type="ECO:0000313" key="11">
    <source>
        <dbReference type="Proteomes" id="UP000029518"/>
    </source>
</evidence>
<dbReference type="InterPro" id="IPR014250">
    <property type="entry name" value="QoxD"/>
</dbReference>
<reference evidence="10" key="1">
    <citation type="submission" date="2014-08" db="EMBL/GenBank/DDBJ databases">
        <title>Comparative genomics of the Paenibacillus odorifer group.</title>
        <authorList>
            <person name="den Bakker H.C."/>
            <person name="Tsai Y.-C.Y.-C."/>
            <person name="Martin N."/>
            <person name="Korlach J."/>
            <person name="Wiedmann M."/>
        </authorList>
    </citation>
    <scope>NUCLEOTIDE SEQUENCE [LARGE SCALE GENOMIC DNA]</scope>
    <source>
        <strain evidence="10">DSM 13188</strain>
    </source>
</reference>
<dbReference type="AlphaFoldDB" id="A0A089L8M0"/>
<comment type="catalytic activity">
    <reaction evidence="1 9">
        <text>2 a quinol + O2 = 2 a quinone + 2 H2O</text>
        <dbReference type="Rhea" id="RHEA:55376"/>
        <dbReference type="ChEBI" id="CHEBI:15377"/>
        <dbReference type="ChEBI" id="CHEBI:15379"/>
        <dbReference type="ChEBI" id="CHEBI:24646"/>
        <dbReference type="ChEBI" id="CHEBI:132124"/>
    </reaction>
</comment>
<evidence type="ECO:0000256" key="5">
    <source>
        <dbReference type="ARBA" id="ARBA00022692"/>
    </source>
</evidence>
<dbReference type="NCBIfam" id="TIGR02901">
    <property type="entry name" value="QoxD"/>
    <property type="match status" value="1"/>
</dbReference>
<dbReference type="GO" id="GO:0042773">
    <property type="term" value="P:ATP synthesis coupled electron transport"/>
    <property type="evidence" value="ECO:0007669"/>
    <property type="project" value="UniProtKB-UniRule"/>
</dbReference>
<dbReference type="Proteomes" id="UP000029518">
    <property type="component" value="Chromosome"/>
</dbReference>
<dbReference type="PANTHER" id="PTHR36835">
    <property type="entry name" value="CYTOCHROME BO(3) UBIQUINOL OXIDASE SUBUNIT 4"/>
    <property type="match status" value="1"/>
</dbReference>
<keyword evidence="8 9" id="KW-0472">Membrane</keyword>
<keyword evidence="11" id="KW-1185">Reference proteome</keyword>